<keyword evidence="1" id="KW-0472">Membrane</keyword>
<evidence type="ECO:0000313" key="2">
    <source>
        <dbReference type="EMBL" id="PCR90933.1"/>
    </source>
</evidence>
<gene>
    <name evidence="2" type="ORF">CP557_10610</name>
</gene>
<keyword evidence="1" id="KW-1133">Transmembrane helix</keyword>
<keyword evidence="3" id="KW-1185">Reference proteome</keyword>
<sequence length="88" mass="9023">MVPMTSSTASTSDRGLFETRFSVGAAAIGAVAALLGIVFAWTGYNDSALPGIGMELSILTGLIGLLFAFGIALVAFVAALYMEPGFDE</sequence>
<evidence type="ECO:0000313" key="3">
    <source>
        <dbReference type="Proteomes" id="UP000219689"/>
    </source>
</evidence>
<dbReference type="Proteomes" id="UP000219689">
    <property type="component" value="Unassembled WGS sequence"/>
</dbReference>
<feature type="transmembrane region" description="Helical" evidence="1">
    <location>
        <begin position="21"/>
        <end position="44"/>
    </location>
</feature>
<comment type="caution">
    <text evidence="2">The sequence shown here is derived from an EMBL/GenBank/DDBJ whole genome shotgun (WGS) entry which is preliminary data.</text>
</comment>
<reference evidence="2 3" key="1">
    <citation type="submission" date="2017-09" db="EMBL/GenBank/DDBJ databases">
        <title>Genome sequences of Natrinema ejinorence JCM 13890T.</title>
        <authorList>
            <person name="Roh S.W."/>
            <person name="Kim Y.B."/>
            <person name="Kim J.Y."/>
        </authorList>
    </citation>
    <scope>NUCLEOTIDE SEQUENCE [LARGE SCALE GENOMIC DNA]</scope>
    <source>
        <strain evidence="2 3">JCM 13890</strain>
    </source>
</reference>
<dbReference type="OrthoDB" id="170241at2157"/>
<dbReference type="RefSeq" id="WP_097379879.1">
    <property type="nucleotide sequence ID" value="NZ_NXNI01000001.1"/>
</dbReference>
<name>A0A2A5QVY1_9EURY</name>
<proteinExistence type="predicted"/>
<feature type="transmembrane region" description="Helical" evidence="1">
    <location>
        <begin position="56"/>
        <end position="82"/>
    </location>
</feature>
<evidence type="ECO:0000256" key="1">
    <source>
        <dbReference type="SAM" id="Phobius"/>
    </source>
</evidence>
<keyword evidence="1" id="KW-0812">Transmembrane</keyword>
<protein>
    <submittedName>
        <fullName evidence="2">Uncharacterized protein</fullName>
    </submittedName>
</protein>
<accession>A0A2A5QVY1</accession>
<dbReference type="EMBL" id="NXNI01000001">
    <property type="protein sequence ID" value="PCR90933.1"/>
    <property type="molecule type" value="Genomic_DNA"/>
</dbReference>
<organism evidence="2 3">
    <name type="scientific">Natrinema ejinorense</name>
    <dbReference type="NCBI Taxonomy" id="373386"/>
    <lineage>
        <taxon>Archaea</taxon>
        <taxon>Methanobacteriati</taxon>
        <taxon>Methanobacteriota</taxon>
        <taxon>Stenosarchaea group</taxon>
        <taxon>Halobacteria</taxon>
        <taxon>Halobacteriales</taxon>
        <taxon>Natrialbaceae</taxon>
        <taxon>Natrinema</taxon>
    </lineage>
</organism>
<dbReference type="AlphaFoldDB" id="A0A2A5QVY1"/>